<proteinExistence type="inferred from homology"/>
<dbReference type="InterPro" id="IPR011161">
    <property type="entry name" value="MHC_I-like_Ag-recog"/>
</dbReference>
<name>A0A6P8F7K0_CLUHA</name>
<dbReference type="SMART" id="SM00407">
    <property type="entry name" value="IGc1"/>
    <property type="match status" value="1"/>
</dbReference>
<dbReference type="FunFam" id="3.30.500.10:FF:000001">
    <property type="entry name" value="H-2 class I histocompatibility antigen, alpha chain"/>
    <property type="match status" value="1"/>
</dbReference>
<comment type="similarity">
    <text evidence="3">Belongs to the MHC class I family.</text>
</comment>
<dbReference type="AlphaFoldDB" id="A0A6P8F7K0"/>
<organism evidence="7 8">
    <name type="scientific">Clupea harengus</name>
    <name type="common">Atlantic herring</name>
    <dbReference type="NCBI Taxonomy" id="7950"/>
    <lineage>
        <taxon>Eukaryota</taxon>
        <taxon>Metazoa</taxon>
        <taxon>Chordata</taxon>
        <taxon>Craniata</taxon>
        <taxon>Vertebrata</taxon>
        <taxon>Euteleostomi</taxon>
        <taxon>Actinopterygii</taxon>
        <taxon>Neopterygii</taxon>
        <taxon>Teleostei</taxon>
        <taxon>Clupei</taxon>
        <taxon>Clupeiformes</taxon>
        <taxon>Clupeoidei</taxon>
        <taxon>Clupeidae</taxon>
        <taxon>Clupea</taxon>
    </lineage>
</organism>
<dbReference type="InterPro" id="IPR011162">
    <property type="entry name" value="MHC_I/II-like_Ag-recog"/>
</dbReference>
<dbReference type="RefSeq" id="XP_031420016.1">
    <property type="nucleotide sequence ID" value="XM_031564156.2"/>
</dbReference>
<dbReference type="Proteomes" id="UP000515152">
    <property type="component" value="Chromosome 3"/>
</dbReference>
<dbReference type="GO" id="GO:0006955">
    <property type="term" value="P:immune response"/>
    <property type="evidence" value="ECO:0007669"/>
    <property type="project" value="TreeGrafter"/>
</dbReference>
<feature type="transmembrane region" description="Helical" evidence="4">
    <location>
        <begin position="293"/>
        <end position="313"/>
    </location>
</feature>
<feature type="transmembrane region" description="Helical" evidence="4">
    <location>
        <begin position="389"/>
        <end position="407"/>
    </location>
</feature>
<dbReference type="InterPro" id="IPR037055">
    <property type="entry name" value="MHC_I-like_Ag-recog_sf"/>
</dbReference>
<feature type="domain" description="Ig-like" evidence="6">
    <location>
        <begin position="211"/>
        <end position="282"/>
    </location>
</feature>
<dbReference type="OrthoDB" id="8936120at2759"/>
<feature type="transmembrane region" description="Helical" evidence="4">
    <location>
        <begin position="413"/>
        <end position="433"/>
    </location>
</feature>
<evidence type="ECO:0000256" key="5">
    <source>
        <dbReference type="SAM" id="SignalP"/>
    </source>
</evidence>
<dbReference type="Pfam" id="PF07654">
    <property type="entry name" value="C1-set"/>
    <property type="match status" value="1"/>
</dbReference>
<dbReference type="SUPFAM" id="SSF48726">
    <property type="entry name" value="Immunoglobulin"/>
    <property type="match status" value="1"/>
</dbReference>
<dbReference type="PANTHER" id="PTHR16675">
    <property type="entry name" value="MHC CLASS I-RELATED"/>
    <property type="match status" value="1"/>
</dbReference>
<dbReference type="InterPro" id="IPR007110">
    <property type="entry name" value="Ig-like_dom"/>
</dbReference>
<evidence type="ECO:0000256" key="4">
    <source>
        <dbReference type="SAM" id="Phobius"/>
    </source>
</evidence>
<dbReference type="PROSITE" id="PS00290">
    <property type="entry name" value="IG_MHC"/>
    <property type="match status" value="1"/>
</dbReference>
<keyword evidence="5" id="KW-0732">Signal</keyword>
<dbReference type="Gene3D" id="2.60.40.10">
    <property type="entry name" value="Immunoglobulins"/>
    <property type="match status" value="1"/>
</dbReference>
<dbReference type="GO" id="GO:0005615">
    <property type="term" value="C:extracellular space"/>
    <property type="evidence" value="ECO:0007669"/>
    <property type="project" value="TreeGrafter"/>
</dbReference>
<feature type="signal peptide" evidence="5">
    <location>
        <begin position="1"/>
        <end position="18"/>
    </location>
</feature>
<dbReference type="InterPro" id="IPR036179">
    <property type="entry name" value="Ig-like_dom_sf"/>
</dbReference>
<evidence type="ECO:0000256" key="1">
    <source>
        <dbReference type="ARBA" id="ARBA00023180"/>
    </source>
</evidence>
<dbReference type="Gene3D" id="3.30.500.10">
    <property type="entry name" value="MHC class I-like antigen recognition-like"/>
    <property type="match status" value="1"/>
</dbReference>
<keyword evidence="2" id="KW-0393">Immunoglobulin domain</keyword>
<dbReference type="GeneID" id="105895660"/>
<dbReference type="InterPro" id="IPR013783">
    <property type="entry name" value="Ig-like_fold"/>
</dbReference>
<dbReference type="PROSITE" id="PS50835">
    <property type="entry name" value="IG_LIKE"/>
    <property type="match status" value="1"/>
</dbReference>
<dbReference type="PRINTS" id="PR01638">
    <property type="entry name" value="MHCCLASSI"/>
</dbReference>
<dbReference type="PANTHER" id="PTHR16675:SF237">
    <property type="entry name" value="MHC CLASS I ANTIGEN TRANSCRIPT VARIANT 1-RELATED"/>
    <property type="match status" value="1"/>
</dbReference>
<evidence type="ECO:0000313" key="7">
    <source>
        <dbReference type="Proteomes" id="UP000515152"/>
    </source>
</evidence>
<evidence type="ECO:0000256" key="2">
    <source>
        <dbReference type="ARBA" id="ARBA00023319"/>
    </source>
</evidence>
<feature type="chain" id="PRO_5028439060" evidence="5">
    <location>
        <begin position="19"/>
        <end position="469"/>
    </location>
</feature>
<dbReference type="Pfam" id="PF00129">
    <property type="entry name" value="MHC_I"/>
    <property type="match status" value="1"/>
</dbReference>
<keyword evidence="4" id="KW-0812">Transmembrane</keyword>
<keyword evidence="1" id="KW-0325">Glycoprotein</keyword>
<accession>A0A6P8F7K0</accession>
<keyword evidence="4" id="KW-0472">Membrane</keyword>
<evidence type="ECO:0000259" key="6">
    <source>
        <dbReference type="PROSITE" id="PS50835"/>
    </source>
</evidence>
<dbReference type="InterPro" id="IPR001039">
    <property type="entry name" value="MHC_I_a_a1/a2"/>
</dbReference>
<keyword evidence="7" id="KW-1185">Reference proteome</keyword>
<keyword evidence="4" id="KW-1133">Transmembrane helix</keyword>
<dbReference type="CDD" id="cd07698">
    <property type="entry name" value="IgC1_MHC_I_alpha3"/>
    <property type="match status" value="1"/>
</dbReference>
<reference evidence="8" key="1">
    <citation type="submission" date="2025-08" db="UniProtKB">
        <authorList>
            <consortium name="RefSeq"/>
        </authorList>
    </citation>
    <scope>IDENTIFICATION</scope>
</reference>
<protein>
    <submittedName>
        <fullName evidence="8">Class I histocompatibility antigen, F10 alpha chain-like isoform X1</fullName>
    </submittedName>
</protein>
<dbReference type="InterPro" id="IPR003597">
    <property type="entry name" value="Ig_C1-set"/>
</dbReference>
<gene>
    <name evidence="8" type="primary">LOC105895660</name>
</gene>
<evidence type="ECO:0000313" key="8">
    <source>
        <dbReference type="RefSeq" id="XP_031420016.1"/>
    </source>
</evidence>
<dbReference type="GO" id="GO:0009897">
    <property type="term" value="C:external side of plasma membrane"/>
    <property type="evidence" value="ECO:0007669"/>
    <property type="project" value="TreeGrafter"/>
</dbReference>
<dbReference type="InterPro" id="IPR050208">
    <property type="entry name" value="MHC_class-I_related"/>
</dbReference>
<evidence type="ECO:0000256" key="3">
    <source>
        <dbReference type="RuleBase" id="RU004439"/>
    </source>
</evidence>
<sequence>MATATFLVALCCFQVASGVIHTHQYYFTATSGIPNFPEFVVVGVVDGQQFGQYDSFTKRMVPKEWLANEGDSDHWNSETENAAGAEAVFKVDIRDLTSRFNQTEGVHTWQRMFGCQWDDESDAVETFDQYGYDGEDFISLDLKNLRYIASNQQAVLTKNKWDNDRSDLDRWKHYYFQRCVELLKMYVQYGSSALGRTVSPEVTLFQKDSGVVCHSTGFYPDGVVITWKRDGEDLHEDVNMGETLPNEDGTFQKRAELTVSPEERKKGHFTCEVEHRSGKPIVKTLIVEDGKNLVGIIIGCVIVIGVVVAIVIMKKKGYNKASRHINLPKRKTRLSRSTKGYSAVLLVPKCSSSFNSQRLSLLPLMKLQRKCNHSQTSMRVVQKKEWKKIILFMLMYFRVTLFLSKGGSCATKWNYMLCNLGSCICLYLISFIIPKMDSFISIIKCKLQQSYLSESFNDAIKQKLTCCSI</sequence>
<dbReference type="SUPFAM" id="SSF54452">
    <property type="entry name" value="MHC antigen-recognition domain"/>
    <property type="match status" value="1"/>
</dbReference>
<dbReference type="InterPro" id="IPR003006">
    <property type="entry name" value="Ig/MHC_CS"/>
</dbReference>
<dbReference type="KEGG" id="char:105895660"/>